<evidence type="ECO:0000313" key="2">
    <source>
        <dbReference type="EMBL" id="GAA1162742.1"/>
    </source>
</evidence>
<accession>A0ABP4FD31</accession>
<organism evidence="2 3">
    <name type="scientific">Streptomyces hebeiensis</name>
    <dbReference type="NCBI Taxonomy" id="229486"/>
    <lineage>
        <taxon>Bacteria</taxon>
        <taxon>Bacillati</taxon>
        <taxon>Actinomycetota</taxon>
        <taxon>Actinomycetes</taxon>
        <taxon>Kitasatosporales</taxon>
        <taxon>Streptomycetaceae</taxon>
        <taxon>Streptomyces</taxon>
    </lineage>
</organism>
<dbReference type="RefSeq" id="WP_344273067.1">
    <property type="nucleotide sequence ID" value="NZ_BAAAKV010000013.1"/>
</dbReference>
<gene>
    <name evidence="2" type="ORF">GCM10009654_19280</name>
</gene>
<comment type="caution">
    <text evidence="2">The sequence shown here is derived from an EMBL/GenBank/DDBJ whole genome shotgun (WGS) entry which is preliminary data.</text>
</comment>
<evidence type="ECO:0000313" key="3">
    <source>
        <dbReference type="Proteomes" id="UP001501371"/>
    </source>
</evidence>
<keyword evidence="3" id="KW-1185">Reference proteome</keyword>
<proteinExistence type="predicted"/>
<keyword evidence="1" id="KW-1133">Transmembrane helix</keyword>
<dbReference type="EMBL" id="BAAAKV010000013">
    <property type="protein sequence ID" value="GAA1162742.1"/>
    <property type="molecule type" value="Genomic_DNA"/>
</dbReference>
<protein>
    <submittedName>
        <fullName evidence="2">Uncharacterized protein</fullName>
    </submittedName>
</protein>
<keyword evidence="1" id="KW-0472">Membrane</keyword>
<reference evidence="3" key="1">
    <citation type="journal article" date="2019" name="Int. J. Syst. Evol. Microbiol.">
        <title>The Global Catalogue of Microorganisms (GCM) 10K type strain sequencing project: providing services to taxonomists for standard genome sequencing and annotation.</title>
        <authorList>
            <consortium name="The Broad Institute Genomics Platform"/>
            <consortium name="The Broad Institute Genome Sequencing Center for Infectious Disease"/>
            <person name="Wu L."/>
            <person name="Ma J."/>
        </authorList>
    </citation>
    <scope>NUCLEOTIDE SEQUENCE [LARGE SCALE GENOMIC DNA]</scope>
    <source>
        <strain evidence="3">JCM 12696</strain>
    </source>
</reference>
<sequence>MDRGGYLALEAFGMVLAALAAPTAIHGVLDREAEQWWGLLDQVPGGLAGRTVLLGMVAVLGIAYGGWARLRLQPGTGRGAPSA</sequence>
<evidence type="ECO:0000256" key="1">
    <source>
        <dbReference type="SAM" id="Phobius"/>
    </source>
</evidence>
<name>A0ABP4FD31_9ACTN</name>
<keyword evidence="1" id="KW-0812">Transmembrane</keyword>
<feature type="transmembrane region" description="Helical" evidence="1">
    <location>
        <begin position="7"/>
        <end position="27"/>
    </location>
</feature>
<feature type="transmembrane region" description="Helical" evidence="1">
    <location>
        <begin position="47"/>
        <end position="68"/>
    </location>
</feature>
<dbReference type="Proteomes" id="UP001501371">
    <property type="component" value="Unassembled WGS sequence"/>
</dbReference>